<reference evidence="6 7" key="1">
    <citation type="journal article" date="2020" name="Nat. Food">
        <title>A phased Vanilla planifolia genome enables genetic improvement of flavour and production.</title>
        <authorList>
            <person name="Hasing T."/>
            <person name="Tang H."/>
            <person name="Brym M."/>
            <person name="Khazi F."/>
            <person name="Huang T."/>
            <person name="Chambers A.H."/>
        </authorList>
    </citation>
    <scope>NUCLEOTIDE SEQUENCE [LARGE SCALE GENOMIC DNA]</scope>
    <source>
        <tissue evidence="6">Leaf</tissue>
    </source>
</reference>
<dbReference type="InterPro" id="IPR003959">
    <property type="entry name" value="ATPase_AAA_core"/>
</dbReference>
<dbReference type="InterPro" id="IPR025753">
    <property type="entry name" value="AAA_N_dom"/>
</dbReference>
<name>A0A835PQR1_VANPL</name>
<protein>
    <submittedName>
        <fullName evidence="6">Uncharacterized protein</fullName>
    </submittedName>
</protein>
<evidence type="ECO:0000256" key="3">
    <source>
        <dbReference type="SAM" id="Phobius"/>
    </source>
</evidence>
<dbReference type="Pfam" id="PF14363">
    <property type="entry name" value="AAA_assoc"/>
    <property type="match status" value="1"/>
</dbReference>
<keyword evidence="3" id="KW-1133">Transmembrane helix</keyword>
<evidence type="ECO:0000313" key="7">
    <source>
        <dbReference type="Proteomes" id="UP000636800"/>
    </source>
</evidence>
<sequence length="435" mass="49400">MASQYHNTLKFVDAPNFQKLIRENKNKNKNKNKIICINSLLKLFLSAAAGRLASFYLTDTKPDARRLLPRLQFDPIRVPPSTKADALISNFYSSDRFSIPRLQMFASTAASLLRAATAVILVVFLLRAMLSLKSLLFVLGRLWRWAEERTQAYQSFHVPRYGEDTRENPLYRKAVVYVSSLPAAEDSDRTDLFSSGVRPNDFSAHLSPTQTVDDSFHGVRVSWTFLPSASTGDRLVLRLRRQDRYRVLRPYLQHVETAAEEIELRRKELRLYTNTSSAVGRRWRSSVMTHPATLDTVAMEPEVKARVRADLESFLKGHAYYARLGRVWKRSYLLHGPPGTGKSSFVAAMARFLCYDVYELDLSLVSDAADLRSLLLETTPRSLILVEDLDRHLARGCGGDISAMLDFMDGIFSCCAEERVMVFTTSGRRTLSNRP</sequence>
<dbReference type="GO" id="GO:0016887">
    <property type="term" value="F:ATP hydrolysis activity"/>
    <property type="evidence" value="ECO:0007669"/>
    <property type="project" value="InterPro"/>
</dbReference>
<dbReference type="OrthoDB" id="206088at2759"/>
<keyword evidence="7" id="KW-1185">Reference proteome</keyword>
<evidence type="ECO:0000259" key="5">
    <source>
        <dbReference type="Pfam" id="PF14363"/>
    </source>
</evidence>
<dbReference type="AlphaFoldDB" id="A0A835PQR1"/>
<dbReference type="PANTHER" id="PTHR23070">
    <property type="entry name" value="BCS1 AAA-TYPE ATPASE"/>
    <property type="match status" value="1"/>
</dbReference>
<dbReference type="GO" id="GO:0005524">
    <property type="term" value="F:ATP binding"/>
    <property type="evidence" value="ECO:0007669"/>
    <property type="project" value="InterPro"/>
</dbReference>
<evidence type="ECO:0000256" key="1">
    <source>
        <dbReference type="ARBA" id="ARBA00001946"/>
    </source>
</evidence>
<feature type="domain" description="AAA-type ATPase N-terminal" evidence="5">
    <location>
        <begin position="142"/>
        <end position="225"/>
    </location>
</feature>
<dbReference type="Gene3D" id="3.40.50.300">
    <property type="entry name" value="P-loop containing nucleotide triphosphate hydrolases"/>
    <property type="match status" value="1"/>
</dbReference>
<dbReference type="SUPFAM" id="SSF52540">
    <property type="entry name" value="P-loop containing nucleoside triphosphate hydrolases"/>
    <property type="match status" value="1"/>
</dbReference>
<evidence type="ECO:0000256" key="2">
    <source>
        <dbReference type="ARBA" id="ARBA00022842"/>
    </source>
</evidence>
<feature type="domain" description="ATPase AAA-type core" evidence="4">
    <location>
        <begin position="332"/>
        <end position="426"/>
    </location>
</feature>
<evidence type="ECO:0000259" key="4">
    <source>
        <dbReference type="Pfam" id="PF00004"/>
    </source>
</evidence>
<accession>A0A835PQR1</accession>
<dbReference type="EMBL" id="JADCNL010000012">
    <property type="protein sequence ID" value="KAG0457183.1"/>
    <property type="molecule type" value="Genomic_DNA"/>
</dbReference>
<comment type="caution">
    <text evidence="6">The sequence shown here is derived from an EMBL/GenBank/DDBJ whole genome shotgun (WGS) entry which is preliminary data.</text>
</comment>
<keyword evidence="2" id="KW-0460">Magnesium</keyword>
<dbReference type="InterPro" id="IPR050747">
    <property type="entry name" value="Mitochondrial_chaperone_BCS1"/>
</dbReference>
<dbReference type="Proteomes" id="UP000636800">
    <property type="component" value="Chromosome 12"/>
</dbReference>
<comment type="cofactor">
    <cofactor evidence="1">
        <name>Mg(2+)</name>
        <dbReference type="ChEBI" id="CHEBI:18420"/>
    </cofactor>
</comment>
<gene>
    <name evidence="6" type="ORF">HPP92_022340</name>
</gene>
<organism evidence="6 7">
    <name type="scientific">Vanilla planifolia</name>
    <name type="common">Vanilla</name>
    <dbReference type="NCBI Taxonomy" id="51239"/>
    <lineage>
        <taxon>Eukaryota</taxon>
        <taxon>Viridiplantae</taxon>
        <taxon>Streptophyta</taxon>
        <taxon>Embryophyta</taxon>
        <taxon>Tracheophyta</taxon>
        <taxon>Spermatophyta</taxon>
        <taxon>Magnoliopsida</taxon>
        <taxon>Liliopsida</taxon>
        <taxon>Asparagales</taxon>
        <taxon>Orchidaceae</taxon>
        <taxon>Vanilloideae</taxon>
        <taxon>Vanilleae</taxon>
        <taxon>Vanilla</taxon>
    </lineage>
</organism>
<feature type="transmembrane region" description="Helical" evidence="3">
    <location>
        <begin position="104"/>
        <end position="126"/>
    </location>
</feature>
<proteinExistence type="predicted"/>
<dbReference type="Pfam" id="PF00004">
    <property type="entry name" value="AAA"/>
    <property type="match status" value="1"/>
</dbReference>
<evidence type="ECO:0000313" key="6">
    <source>
        <dbReference type="EMBL" id="KAG0457183.1"/>
    </source>
</evidence>
<dbReference type="InterPro" id="IPR027417">
    <property type="entry name" value="P-loop_NTPase"/>
</dbReference>
<keyword evidence="3" id="KW-0812">Transmembrane</keyword>
<keyword evidence="3" id="KW-0472">Membrane</keyword>